<dbReference type="SUPFAM" id="SSF53335">
    <property type="entry name" value="S-adenosyl-L-methionine-dependent methyltransferases"/>
    <property type="match status" value="1"/>
</dbReference>
<dbReference type="InterPro" id="IPR022474">
    <property type="entry name" value="Thiopur_S-MeTfrase_Se/Te_detox"/>
</dbReference>
<dbReference type="GO" id="GO:0008119">
    <property type="term" value="F:thiopurine S-methyltransferase activity"/>
    <property type="evidence" value="ECO:0007669"/>
    <property type="project" value="UniProtKB-UniRule"/>
</dbReference>
<protein>
    <recommendedName>
        <fullName evidence="4 9">Thiopurine S-methyltransferase</fullName>
        <ecNumber evidence="4 9">2.1.1.67</ecNumber>
    </recommendedName>
    <alternativeName>
        <fullName evidence="9">Thiopurine methyltransferase</fullName>
    </alternativeName>
</protein>
<sequence>MRDTEFWHSKWASNQIGFHLEDVNPLLIKYWQETEPNVDDKVLVPLCGKSEDLVWLASKHADVQGAELSQIAVRSFFAEHFYTPTVTTLNGRHECYQFDELTIYAGDFFTAPIEKVDLIYDRAALVALPQEMRLEYVERLKSLLQPGGRILLVTLDYIQDEMSGPPFSVPESEVRALYSEFTVTKLLRDEAGEMHPKIAKQGLSRFAEEVYLIQS</sequence>
<dbReference type="Pfam" id="PF05724">
    <property type="entry name" value="TPMT"/>
    <property type="match status" value="1"/>
</dbReference>
<feature type="binding site" evidence="9">
    <location>
        <position position="122"/>
    </location>
    <ligand>
        <name>S-adenosyl-L-methionine</name>
        <dbReference type="ChEBI" id="CHEBI:59789"/>
    </ligand>
</feature>
<evidence type="ECO:0000256" key="2">
    <source>
        <dbReference type="ARBA" id="ARBA00004496"/>
    </source>
</evidence>
<evidence type="ECO:0000256" key="7">
    <source>
        <dbReference type="ARBA" id="ARBA00022679"/>
    </source>
</evidence>
<dbReference type="Gene3D" id="3.40.50.150">
    <property type="entry name" value="Vaccinia Virus protein VP39"/>
    <property type="match status" value="1"/>
</dbReference>
<evidence type="ECO:0000256" key="6">
    <source>
        <dbReference type="ARBA" id="ARBA00022603"/>
    </source>
</evidence>
<dbReference type="NCBIfam" id="NF009732">
    <property type="entry name" value="PRK13255.1"/>
    <property type="match status" value="1"/>
</dbReference>
<evidence type="ECO:0000256" key="9">
    <source>
        <dbReference type="HAMAP-Rule" id="MF_00812"/>
    </source>
</evidence>
<keyword evidence="11" id="KW-1185">Reference proteome</keyword>
<dbReference type="PANTHER" id="PTHR10259">
    <property type="entry name" value="THIOPURINE S-METHYLTRANSFERASE"/>
    <property type="match status" value="1"/>
</dbReference>
<dbReference type="InterPro" id="IPR025835">
    <property type="entry name" value="Thiopurine_S-MeTrfase"/>
</dbReference>
<keyword evidence="7 9" id="KW-0808">Transferase</keyword>
<comment type="caution">
    <text evidence="10">The sequence shown here is derived from an EMBL/GenBank/DDBJ whole genome shotgun (WGS) entry which is preliminary data.</text>
</comment>
<feature type="binding site" evidence="9">
    <location>
        <position position="46"/>
    </location>
    <ligand>
        <name>S-adenosyl-L-methionine</name>
        <dbReference type="ChEBI" id="CHEBI:59789"/>
    </ligand>
</feature>
<reference evidence="10 11" key="1">
    <citation type="submission" date="2018-08" db="EMBL/GenBank/DDBJ databases">
        <title>Vibrio isolated from the Eastern China Marginal Seas.</title>
        <authorList>
            <person name="Li Y."/>
        </authorList>
    </citation>
    <scope>NUCLEOTIDE SEQUENCE [LARGE SCALE GENOMIC DNA]</scope>
    <source>
        <strain evidence="10 11">BEI233</strain>
    </source>
</reference>
<evidence type="ECO:0000256" key="4">
    <source>
        <dbReference type="ARBA" id="ARBA00011905"/>
    </source>
</evidence>
<name>A0A3A6R7D5_9VIBR</name>
<dbReference type="HAMAP" id="MF_00812">
    <property type="entry name" value="Thiopur_methtran"/>
    <property type="match status" value="1"/>
</dbReference>
<dbReference type="PROSITE" id="PS51585">
    <property type="entry name" value="SAM_MT_TPMT"/>
    <property type="match status" value="1"/>
</dbReference>
<dbReference type="GO" id="GO:0032259">
    <property type="term" value="P:methylation"/>
    <property type="evidence" value="ECO:0007669"/>
    <property type="project" value="UniProtKB-KW"/>
</dbReference>
<evidence type="ECO:0000313" key="11">
    <source>
        <dbReference type="Proteomes" id="UP000273252"/>
    </source>
</evidence>
<dbReference type="Proteomes" id="UP000273252">
    <property type="component" value="Unassembled WGS sequence"/>
</dbReference>
<dbReference type="GO" id="GO:0005737">
    <property type="term" value="C:cytoplasm"/>
    <property type="evidence" value="ECO:0007669"/>
    <property type="project" value="UniProtKB-SubCell"/>
</dbReference>
<feature type="binding site" evidence="9">
    <location>
        <position position="11"/>
    </location>
    <ligand>
        <name>S-adenosyl-L-methionine</name>
        <dbReference type="ChEBI" id="CHEBI:59789"/>
    </ligand>
</feature>
<dbReference type="PANTHER" id="PTHR10259:SF11">
    <property type="entry name" value="THIOPURINE S-METHYLTRANSFERASE"/>
    <property type="match status" value="1"/>
</dbReference>
<dbReference type="InterPro" id="IPR008854">
    <property type="entry name" value="TPMT"/>
</dbReference>
<dbReference type="RefSeq" id="WP_120030265.1">
    <property type="nucleotide sequence ID" value="NZ_QVMU01000004.1"/>
</dbReference>
<evidence type="ECO:0000256" key="3">
    <source>
        <dbReference type="ARBA" id="ARBA00008145"/>
    </source>
</evidence>
<evidence type="ECO:0000256" key="1">
    <source>
        <dbReference type="ARBA" id="ARBA00000903"/>
    </source>
</evidence>
<evidence type="ECO:0000256" key="8">
    <source>
        <dbReference type="ARBA" id="ARBA00022691"/>
    </source>
</evidence>
<dbReference type="NCBIfam" id="TIGR03840">
    <property type="entry name" value="TMPT_Se_Te"/>
    <property type="match status" value="1"/>
</dbReference>
<keyword evidence="6 9" id="KW-0489">Methyltransferase</keyword>
<proteinExistence type="inferred from homology"/>
<dbReference type="InterPro" id="IPR029063">
    <property type="entry name" value="SAM-dependent_MTases_sf"/>
</dbReference>
<comment type="subcellular location">
    <subcellularLocation>
        <location evidence="2 9">Cytoplasm</location>
    </subcellularLocation>
</comment>
<dbReference type="FunFam" id="3.40.50.150:FF:000101">
    <property type="entry name" value="Thiopurine S-methyltransferase"/>
    <property type="match status" value="1"/>
</dbReference>
<organism evidence="10 11">
    <name type="scientific">Vibrio sinensis</name>
    <dbReference type="NCBI Taxonomy" id="2302434"/>
    <lineage>
        <taxon>Bacteria</taxon>
        <taxon>Pseudomonadati</taxon>
        <taxon>Pseudomonadota</taxon>
        <taxon>Gammaproteobacteria</taxon>
        <taxon>Vibrionales</taxon>
        <taxon>Vibrionaceae</taxon>
        <taxon>Vibrio</taxon>
    </lineage>
</organism>
<keyword evidence="8 9" id="KW-0949">S-adenosyl-L-methionine</keyword>
<dbReference type="AlphaFoldDB" id="A0A3A6R7D5"/>
<evidence type="ECO:0000256" key="5">
    <source>
        <dbReference type="ARBA" id="ARBA00022490"/>
    </source>
</evidence>
<comment type="catalytic activity">
    <reaction evidence="1 9">
        <text>S-adenosyl-L-methionine + a thiopurine = S-adenosyl-L-homocysteine + a thiopurine S-methylether.</text>
        <dbReference type="EC" id="2.1.1.67"/>
    </reaction>
</comment>
<feature type="binding site" evidence="9">
    <location>
        <position position="67"/>
    </location>
    <ligand>
        <name>S-adenosyl-L-methionine</name>
        <dbReference type="ChEBI" id="CHEBI:59789"/>
    </ligand>
</feature>
<dbReference type="EC" id="2.1.1.67" evidence="4 9"/>
<dbReference type="GO" id="GO:0010038">
    <property type="term" value="P:response to metal ion"/>
    <property type="evidence" value="ECO:0007669"/>
    <property type="project" value="InterPro"/>
</dbReference>
<keyword evidence="5 9" id="KW-0963">Cytoplasm</keyword>
<dbReference type="EMBL" id="QVMU01000004">
    <property type="protein sequence ID" value="RJX72942.1"/>
    <property type="molecule type" value="Genomic_DNA"/>
</dbReference>
<evidence type="ECO:0000313" key="10">
    <source>
        <dbReference type="EMBL" id="RJX72942.1"/>
    </source>
</evidence>
<dbReference type="PIRSF" id="PIRSF023956">
    <property type="entry name" value="Thiopurine_S-methyltransferase"/>
    <property type="match status" value="1"/>
</dbReference>
<dbReference type="OrthoDB" id="9778208at2"/>
<gene>
    <name evidence="9" type="primary">tpm</name>
    <name evidence="10" type="ORF">DZ860_07255</name>
</gene>
<comment type="similarity">
    <text evidence="3 9">Belongs to the class I-like SAM-binding methyltransferase superfamily. TPMT family.</text>
</comment>
<accession>A0A3A6R7D5</accession>